<feature type="coiled-coil region" evidence="1">
    <location>
        <begin position="217"/>
        <end position="251"/>
    </location>
</feature>
<accession>A0A0X3PAU2</accession>
<dbReference type="EMBL" id="GEEE01016178">
    <property type="protein sequence ID" value="JAP47047.1"/>
    <property type="molecule type" value="Transcribed_RNA"/>
</dbReference>
<proteinExistence type="predicted"/>
<keyword evidence="1" id="KW-0175">Coiled coil</keyword>
<feature type="coiled-coil region" evidence="1">
    <location>
        <begin position="62"/>
        <end position="128"/>
    </location>
</feature>
<evidence type="ECO:0000313" key="2">
    <source>
        <dbReference type="EMBL" id="JAP47047.1"/>
    </source>
</evidence>
<evidence type="ECO:0000256" key="1">
    <source>
        <dbReference type="SAM" id="Coils"/>
    </source>
</evidence>
<gene>
    <name evidence="2" type="ORF">TR156758</name>
</gene>
<name>A0A0X3PAU2_SCHSO</name>
<dbReference type="AlphaFoldDB" id="A0A0X3PAU2"/>
<reference evidence="2" key="1">
    <citation type="submission" date="2016-01" db="EMBL/GenBank/DDBJ databases">
        <title>Reference transcriptome for the parasite Schistocephalus solidus: insights into the molecular evolution of parasitism.</title>
        <authorList>
            <person name="Hebert F.O."/>
            <person name="Grambauer S."/>
            <person name="Barber I."/>
            <person name="Landry C.R."/>
            <person name="Aubin-Horth N."/>
        </authorList>
    </citation>
    <scope>NUCLEOTIDE SEQUENCE</scope>
</reference>
<organism evidence="2">
    <name type="scientific">Schistocephalus solidus</name>
    <name type="common">Tapeworm</name>
    <dbReference type="NCBI Taxonomy" id="70667"/>
    <lineage>
        <taxon>Eukaryota</taxon>
        <taxon>Metazoa</taxon>
        <taxon>Spiralia</taxon>
        <taxon>Lophotrochozoa</taxon>
        <taxon>Platyhelminthes</taxon>
        <taxon>Cestoda</taxon>
        <taxon>Eucestoda</taxon>
        <taxon>Diphyllobothriidea</taxon>
        <taxon>Diphyllobothriidae</taxon>
        <taxon>Schistocephalus</taxon>
    </lineage>
</organism>
<sequence length="799" mass="91218">AECLTHFMQTSALDGQFFNAQINVNSSAFSSPAISSSVESELQCQQKYFDVCPRCDEYRDLADAQAQTISQLRAQIMDLRTEAKRLATNTTEQVQLAQDCIEQLLENMKVIQDERDQALAKMSALLSENRTSRTQPIPNQDYSVITSLSPSETLSTHTMYGIEELEDASSPLNSPVQNAQEATYNAKPVKANYRNTSTESWRMRNLSRALRARTLELRREKAASAELLKRLHSLEERHKRAMWKLKRLEERSQKLVSQPYCRNSNFRLTGHDETANLKCKNLAKEMQRLRIRNIELSGRAREREKLLETKVQMNRFYLRFLLRRINRLELLQKLRVSSRSFIRPIYRNLQRRVTVNCQINGAILGSRRPVRIKPVDVRKPIGSNMEICASDLKSRNSPELEAKNRRIAALRQELRAVAASKDKTMQLAGHLAKTYDSLVVRSRASQRQSQRKDAVISQIIASLVSVWNEIAFFGKRFLNVKKEPINPFSQLYEDFDLAFSSCGTEKWKQLATHHPDQPDHRVAQTFASQLRRKLWALLDAYSTERNALQQKRCQTEEERQRQSALIGSLRESLQLSQRRLKAAQLLVTKKDSENTALLEATQRLQAELDSQRTRLRVLLQERRLSTAQLQTLRVTVDRLQVTSQTAEEEKRAQQAAFDAQTKKYEGLLMDVCFAVSDCALEIFARSRGEDARAQSTHTSSALSSTDSDRVSEQATKCAAGLLSLSEGALSDLISLRPNPSRTRLCALSPCLTDRSTAQGIVAALKWPKACQLRLENNDLCRRYLEEFRSILVALLKLDP</sequence>
<feature type="non-terminal residue" evidence="2">
    <location>
        <position position="1"/>
    </location>
</feature>
<feature type="coiled-coil region" evidence="1">
    <location>
        <begin position="601"/>
        <end position="656"/>
    </location>
</feature>
<protein>
    <submittedName>
        <fullName evidence="2">Uncharacterized protein</fullName>
    </submittedName>
</protein>